<dbReference type="Proteomes" id="UP000444721">
    <property type="component" value="Unassembled WGS sequence"/>
</dbReference>
<evidence type="ECO:0000256" key="3">
    <source>
        <dbReference type="ARBA" id="ARBA00014087"/>
    </source>
</evidence>
<feature type="coiled-coil region" evidence="7">
    <location>
        <begin position="237"/>
        <end position="356"/>
    </location>
</feature>
<dbReference type="AlphaFoldDB" id="A0A6A5BMH6"/>
<evidence type="ECO:0000256" key="2">
    <source>
        <dbReference type="ARBA" id="ARBA00010841"/>
    </source>
</evidence>
<evidence type="ECO:0000256" key="8">
    <source>
        <dbReference type="SAM" id="MobiDB-lite"/>
    </source>
</evidence>
<comment type="subcellular location">
    <subcellularLocation>
        <location evidence="1">Cell projection</location>
        <location evidence="1">Cilium</location>
    </subcellularLocation>
</comment>
<dbReference type="PANTHER" id="PTHR31954:SF1">
    <property type="entry name" value="CILIA- AND FLAGELLA-ASSOCIATED PROTEIN 157"/>
    <property type="match status" value="1"/>
</dbReference>
<dbReference type="OMA" id="ENEQMSI"/>
<evidence type="ECO:0000256" key="4">
    <source>
        <dbReference type="ARBA" id="ARBA00023054"/>
    </source>
</evidence>
<reference evidence="9 10" key="1">
    <citation type="journal article" date="2019" name="Sci. Rep.">
        <title>Nanopore sequencing improves the draft genome of the human pathogenic amoeba Naegleria fowleri.</title>
        <authorList>
            <person name="Liechti N."/>
            <person name="Schurch N."/>
            <person name="Bruggmann R."/>
            <person name="Wittwer M."/>
        </authorList>
    </citation>
    <scope>NUCLEOTIDE SEQUENCE [LARGE SCALE GENOMIC DNA]</scope>
    <source>
        <strain evidence="9 10">ATCC 30894</strain>
    </source>
</reference>
<evidence type="ECO:0000313" key="9">
    <source>
        <dbReference type="EMBL" id="KAF0974109.1"/>
    </source>
</evidence>
<keyword evidence="4 7" id="KW-0175">Coiled coil</keyword>
<comment type="caution">
    <text evidence="9">The sequence shown here is derived from an EMBL/GenBank/DDBJ whole genome shotgun (WGS) entry which is preliminary data.</text>
</comment>
<dbReference type="InterPro" id="IPR038844">
    <property type="entry name" value="CFAP157"/>
</dbReference>
<keyword evidence="5" id="KW-0969">Cilium</keyword>
<dbReference type="OrthoDB" id="2441647at2759"/>
<dbReference type="VEuPathDB" id="AmoebaDB:NfTy_074800"/>
<keyword evidence="10" id="KW-1185">Reference proteome</keyword>
<dbReference type="VEuPathDB" id="AmoebaDB:FDP41_006719"/>
<feature type="compositionally biased region" description="Gly residues" evidence="8">
    <location>
        <begin position="451"/>
        <end position="464"/>
    </location>
</feature>
<feature type="region of interest" description="Disordered" evidence="8">
    <location>
        <begin position="442"/>
        <end position="522"/>
    </location>
</feature>
<dbReference type="GO" id="GO:0008017">
    <property type="term" value="F:microtubule binding"/>
    <property type="evidence" value="ECO:0007669"/>
    <property type="project" value="TreeGrafter"/>
</dbReference>
<dbReference type="PANTHER" id="PTHR31954">
    <property type="entry name" value="CILIA- AND FLAGELLA-ASSOCIATED PROTEIN 157"/>
    <property type="match status" value="1"/>
</dbReference>
<accession>A0A6A5BMH6</accession>
<organism evidence="9 10">
    <name type="scientific">Naegleria fowleri</name>
    <name type="common">Brain eating amoeba</name>
    <dbReference type="NCBI Taxonomy" id="5763"/>
    <lineage>
        <taxon>Eukaryota</taxon>
        <taxon>Discoba</taxon>
        <taxon>Heterolobosea</taxon>
        <taxon>Tetramitia</taxon>
        <taxon>Eutetramitia</taxon>
        <taxon>Vahlkampfiidae</taxon>
        <taxon>Naegleria</taxon>
    </lineage>
</organism>
<name>A0A6A5BMH6_NAEFO</name>
<protein>
    <recommendedName>
        <fullName evidence="3">Cilia- and flagella-associated protein 157</fullName>
    </recommendedName>
</protein>
<evidence type="ECO:0000256" key="1">
    <source>
        <dbReference type="ARBA" id="ARBA00004138"/>
    </source>
</evidence>
<proteinExistence type="inferred from homology"/>
<evidence type="ECO:0000256" key="6">
    <source>
        <dbReference type="ARBA" id="ARBA00023273"/>
    </source>
</evidence>
<dbReference type="RefSeq" id="XP_044558822.1">
    <property type="nucleotide sequence ID" value="XM_044710384.1"/>
</dbReference>
<comment type="similarity">
    <text evidence="2">Belongs to the CFAP157 family.</text>
</comment>
<dbReference type="EMBL" id="VFQX01000053">
    <property type="protein sequence ID" value="KAF0974109.1"/>
    <property type="molecule type" value="Genomic_DNA"/>
</dbReference>
<feature type="region of interest" description="Disordered" evidence="8">
    <location>
        <begin position="1"/>
        <end position="22"/>
    </location>
</feature>
<dbReference type="GeneID" id="68113937"/>
<gene>
    <name evidence="9" type="ORF">FDP41_006719</name>
</gene>
<evidence type="ECO:0000256" key="5">
    <source>
        <dbReference type="ARBA" id="ARBA00023069"/>
    </source>
</evidence>
<evidence type="ECO:0000313" key="10">
    <source>
        <dbReference type="Proteomes" id="UP000444721"/>
    </source>
</evidence>
<dbReference type="GO" id="GO:0036064">
    <property type="term" value="C:ciliary basal body"/>
    <property type="evidence" value="ECO:0007669"/>
    <property type="project" value="TreeGrafter"/>
</dbReference>
<keyword evidence="6" id="KW-0966">Cell projection</keyword>
<feature type="compositionally biased region" description="Low complexity" evidence="8">
    <location>
        <begin position="471"/>
        <end position="505"/>
    </location>
</feature>
<sequence>MPKKKEEKVRKKSTAEQTPEELKAQLEDLKSQFNSEKTTLSLAVQTLTKKVERKTEECQRLEQKIAELKLIIEARIQDNKAILEQFDIDRRKSEQSVEHLQKENDNLLQKLSEMKYHYETTIFEINRTKDKEIIELRHLLNATKHNETQVEDIQKLKNELENENSSLKKQIRRLKDEHFVEIMKMKKTFEEELKAQEQNLIEGFTSEKQAIIKSTDEHLSKKTLQTMQKNQQLKERIEHSTQEAGKIISENKRLEEENKQLRHETNMEKIGMDEMQKKLASYLKTIKSLSQKIKEMEAQKHIDTPTREKYKNYTLEEMKKLAEEKDLELASARKEIETLKDRLDLYKKSMAKYEAQIQTEDEIGKFILQVMNDIKLGYWKEKGEETREVYNKKKGDQWKPEKDVIPMNLTKLSVQERETLFSFLLSKLHTFDRKNIRKEGSTNDLLASSGGQSGGQSQSGGGGGGHHHSKSSPSLNCSPSPAVNASNNTSSPTTSPTTHHLTSSSGDAIPGGEEEAFTLPPIHHHVSYKQRLAEFRKKTEKY</sequence>
<dbReference type="VEuPathDB" id="AmoebaDB:NF0064630"/>
<evidence type="ECO:0000256" key="7">
    <source>
        <dbReference type="SAM" id="Coils"/>
    </source>
</evidence>